<accession>A0A9W8GPI7</accession>
<dbReference type="EMBL" id="JANBTX010000009">
    <property type="protein sequence ID" value="KAJ2690641.1"/>
    <property type="molecule type" value="Genomic_DNA"/>
</dbReference>
<evidence type="ECO:0000313" key="2">
    <source>
        <dbReference type="Proteomes" id="UP001151516"/>
    </source>
</evidence>
<comment type="caution">
    <text evidence="1">The sequence shown here is derived from an EMBL/GenBank/DDBJ whole genome shotgun (WGS) entry which is preliminary data.</text>
</comment>
<proteinExistence type="predicted"/>
<dbReference type="OrthoDB" id="10268902at2759"/>
<dbReference type="Proteomes" id="UP001151516">
    <property type="component" value="Unassembled WGS sequence"/>
</dbReference>
<dbReference type="AlphaFoldDB" id="A0A9W8GPI7"/>
<reference evidence="1" key="1">
    <citation type="submission" date="2022-07" db="EMBL/GenBank/DDBJ databases">
        <title>Phylogenomic reconstructions and comparative analyses of Kickxellomycotina fungi.</title>
        <authorList>
            <person name="Reynolds N.K."/>
            <person name="Stajich J.E."/>
            <person name="Barry K."/>
            <person name="Grigoriev I.V."/>
            <person name="Crous P."/>
            <person name="Smith M.E."/>
        </authorList>
    </citation>
    <scope>NUCLEOTIDE SEQUENCE</scope>
    <source>
        <strain evidence="1">CBS 109367</strain>
    </source>
</reference>
<protein>
    <submittedName>
        <fullName evidence="1">Uncharacterized protein</fullName>
    </submittedName>
</protein>
<sequence>MPAPQPSISIMLPRQSCKLDCKADQKDKSWDELTSEGGHFEQYCGYSLCIKQDEDYHPVDHTRPLGELVPEDEEGEFVFHVIK</sequence>
<name>A0A9W8GPI7_9FUNG</name>
<organism evidence="1 2">
    <name type="scientific">Coemansia spiralis</name>
    <dbReference type="NCBI Taxonomy" id="417178"/>
    <lineage>
        <taxon>Eukaryota</taxon>
        <taxon>Fungi</taxon>
        <taxon>Fungi incertae sedis</taxon>
        <taxon>Zoopagomycota</taxon>
        <taxon>Kickxellomycotina</taxon>
        <taxon>Kickxellomycetes</taxon>
        <taxon>Kickxellales</taxon>
        <taxon>Kickxellaceae</taxon>
        <taxon>Coemansia</taxon>
    </lineage>
</organism>
<gene>
    <name evidence="1" type="ORF">IWW39_000583</name>
</gene>
<evidence type="ECO:0000313" key="1">
    <source>
        <dbReference type="EMBL" id="KAJ2690641.1"/>
    </source>
</evidence>
<keyword evidence="2" id="KW-1185">Reference proteome</keyword>